<evidence type="ECO:0000313" key="2">
    <source>
        <dbReference type="Proteomes" id="UP001549119"/>
    </source>
</evidence>
<accession>A0ABV2NIC2</accession>
<gene>
    <name evidence="1" type="ORF">ABIC20_003569</name>
</gene>
<dbReference type="EMBL" id="JBEPNW010000002">
    <property type="protein sequence ID" value="MET3866260.1"/>
    <property type="molecule type" value="Genomic_DNA"/>
</dbReference>
<protein>
    <submittedName>
        <fullName evidence="1">Uncharacterized protein</fullName>
    </submittedName>
</protein>
<sequence>MPGIFDWLSNRRSSEQRGPAVAAHSDMAAGDAPGELYALLSARLGDYPPDTPLHRGDPRGLTPEQRAENLAQFLARDPNRIAVLVSWLAREGLDGAAVLKGDEAALAEGRRIDAWLAGWVPHRPFDPVLGDSEVGPPRARWFASDRAGADLVFSFVSDLARLNAAAIAAADPLFSWAVVEDALEAAATADPVDNPHGEPSDRRYHLCLVRDTHDGSMPIVLDVPLAMLCLVHGRMSPLGLPVPAEFPIGLHAIRSGAYA</sequence>
<organism evidence="1 2">
    <name type="scientific">Methylobacterium radiotolerans</name>
    <dbReference type="NCBI Taxonomy" id="31998"/>
    <lineage>
        <taxon>Bacteria</taxon>
        <taxon>Pseudomonadati</taxon>
        <taxon>Pseudomonadota</taxon>
        <taxon>Alphaproteobacteria</taxon>
        <taxon>Hyphomicrobiales</taxon>
        <taxon>Methylobacteriaceae</taxon>
        <taxon>Methylobacterium</taxon>
    </lineage>
</organism>
<evidence type="ECO:0000313" key="1">
    <source>
        <dbReference type="EMBL" id="MET3866260.1"/>
    </source>
</evidence>
<reference evidence="1 2" key="1">
    <citation type="submission" date="2024-06" db="EMBL/GenBank/DDBJ databases">
        <title>Genomics of switchgrass bacterial isolates.</title>
        <authorList>
            <person name="Shade A."/>
        </authorList>
    </citation>
    <scope>NUCLEOTIDE SEQUENCE [LARGE SCALE GENOMIC DNA]</scope>
    <source>
        <strain evidence="1 2">PvP084</strain>
    </source>
</reference>
<comment type="caution">
    <text evidence="1">The sequence shown here is derived from an EMBL/GenBank/DDBJ whole genome shotgun (WGS) entry which is preliminary data.</text>
</comment>
<name>A0ABV2NIC2_9HYPH</name>
<dbReference type="RefSeq" id="WP_024829019.1">
    <property type="nucleotide sequence ID" value="NZ_CAJCKR010000061.1"/>
</dbReference>
<dbReference type="Proteomes" id="UP001549119">
    <property type="component" value="Unassembled WGS sequence"/>
</dbReference>
<keyword evidence="2" id="KW-1185">Reference proteome</keyword>
<proteinExistence type="predicted"/>